<dbReference type="SUPFAM" id="SSF46894">
    <property type="entry name" value="C-terminal effector domain of the bipartite response regulators"/>
    <property type="match status" value="1"/>
</dbReference>
<evidence type="ECO:0000259" key="4">
    <source>
        <dbReference type="PROSITE" id="PS50110"/>
    </source>
</evidence>
<dbReference type="InterPro" id="IPR016032">
    <property type="entry name" value="Sig_transdc_resp-reg_C-effctor"/>
</dbReference>
<dbReference type="InterPro" id="IPR000792">
    <property type="entry name" value="Tscrpt_reg_LuxR_C"/>
</dbReference>
<dbReference type="Pfam" id="PF00072">
    <property type="entry name" value="Response_reg"/>
    <property type="match status" value="1"/>
</dbReference>
<accession>A0ABS5YNL1</accession>
<dbReference type="Proteomes" id="UP001519654">
    <property type="component" value="Unassembled WGS sequence"/>
</dbReference>
<dbReference type="Gene3D" id="3.40.50.2300">
    <property type="match status" value="1"/>
</dbReference>
<dbReference type="InterPro" id="IPR039420">
    <property type="entry name" value="WalR-like"/>
</dbReference>
<dbReference type="SUPFAM" id="SSF52172">
    <property type="entry name" value="CheY-like"/>
    <property type="match status" value="1"/>
</dbReference>
<keyword evidence="1" id="KW-0238">DNA-binding</keyword>
<dbReference type="SMART" id="SM00421">
    <property type="entry name" value="HTH_LUXR"/>
    <property type="match status" value="1"/>
</dbReference>
<evidence type="ECO:0000256" key="2">
    <source>
        <dbReference type="PROSITE-ProRule" id="PRU00169"/>
    </source>
</evidence>
<keyword evidence="2" id="KW-0597">Phosphoprotein</keyword>
<sequence length="201" mass="21110">MIRILIAEDMPIIRKALVALLALEPGLQVVADVGRGDEIMPAALDVRPGIALLDIDLPGISGLDAAEELHRHLPDCKIIILTGLGRPGNLLRALSAHVRGFVVKDAPVETLVDGIRRVAAGGRVVDPDLVAAALDTGASPLTTREADVLRIAGDGHSTVQIGRMLSLSPATVRNYLSNAIAKTGARNRIGAIRAAERAGWI</sequence>
<dbReference type="PANTHER" id="PTHR43214">
    <property type="entry name" value="TWO-COMPONENT RESPONSE REGULATOR"/>
    <property type="match status" value="1"/>
</dbReference>
<dbReference type="RefSeq" id="WP_215788289.1">
    <property type="nucleotide sequence ID" value="NZ_JAHKKG010000005.1"/>
</dbReference>
<dbReference type="PROSITE" id="PS00622">
    <property type="entry name" value="HTH_LUXR_1"/>
    <property type="match status" value="1"/>
</dbReference>
<protein>
    <submittedName>
        <fullName evidence="5">Response regulator transcription factor</fullName>
    </submittedName>
</protein>
<organism evidence="5 6">
    <name type="scientific">Paractinoplanes bogorensis</name>
    <dbReference type="NCBI Taxonomy" id="1610840"/>
    <lineage>
        <taxon>Bacteria</taxon>
        <taxon>Bacillati</taxon>
        <taxon>Actinomycetota</taxon>
        <taxon>Actinomycetes</taxon>
        <taxon>Micromonosporales</taxon>
        <taxon>Micromonosporaceae</taxon>
        <taxon>Paractinoplanes</taxon>
    </lineage>
</organism>
<dbReference type="EMBL" id="JAHKKG010000005">
    <property type="protein sequence ID" value="MBU2665051.1"/>
    <property type="molecule type" value="Genomic_DNA"/>
</dbReference>
<evidence type="ECO:0000313" key="6">
    <source>
        <dbReference type="Proteomes" id="UP001519654"/>
    </source>
</evidence>
<comment type="caution">
    <text evidence="5">The sequence shown here is derived from an EMBL/GenBank/DDBJ whole genome shotgun (WGS) entry which is preliminary data.</text>
</comment>
<feature type="modified residue" description="4-aspartylphosphate" evidence="2">
    <location>
        <position position="54"/>
    </location>
</feature>
<reference evidence="5 6" key="1">
    <citation type="submission" date="2021-06" db="EMBL/GenBank/DDBJ databases">
        <title>Actinoplanes lichenicola sp. nov., and Actinoplanes ovalisporus sp. nov., isolated from lichen in Thailand.</title>
        <authorList>
            <person name="Saeng-In P."/>
            <person name="Kanchanasin P."/>
            <person name="Yuki M."/>
            <person name="Kudo T."/>
            <person name="Ohkuma M."/>
            <person name="Phongsopitanun W."/>
            <person name="Tanasupawat S."/>
        </authorList>
    </citation>
    <scope>NUCLEOTIDE SEQUENCE [LARGE SCALE GENOMIC DNA]</scope>
    <source>
        <strain evidence="5 6">NBRC 110975</strain>
    </source>
</reference>
<dbReference type="PRINTS" id="PR00038">
    <property type="entry name" value="HTHLUXR"/>
</dbReference>
<proteinExistence type="predicted"/>
<dbReference type="SMART" id="SM00448">
    <property type="entry name" value="REC"/>
    <property type="match status" value="1"/>
</dbReference>
<feature type="domain" description="HTH luxR-type" evidence="3">
    <location>
        <begin position="134"/>
        <end position="199"/>
    </location>
</feature>
<dbReference type="InterPro" id="IPR001789">
    <property type="entry name" value="Sig_transdc_resp-reg_receiver"/>
</dbReference>
<evidence type="ECO:0000259" key="3">
    <source>
        <dbReference type="PROSITE" id="PS50043"/>
    </source>
</evidence>
<dbReference type="Pfam" id="PF00196">
    <property type="entry name" value="GerE"/>
    <property type="match status" value="1"/>
</dbReference>
<name>A0ABS5YNL1_9ACTN</name>
<dbReference type="PANTHER" id="PTHR43214:SF42">
    <property type="entry name" value="TRANSCRIPTIONAL REGULATORY PROTEIN DESR"/>
    <property type="match status" value="1"/>
</dbReference>
<dbReference type="InterPro" id="IPR011006">
    <property type="entry name" value="CheY-like_superfamily"/>
</dbReference>
<feature type="domain" description="Response regulatory" evidence="4">
    <location>
        <begin position="3"/>
        <end position="119"/>
    </location>
</feature>
<dbReference type="PROSITE" id="PS50043">
    <property type="entry name" value="HTH_LUXR_2"/>
    <property type="match status" value="1"/>
</dbReference>
<dbReference type="CDD" id="cd06170">
    <property type="entry name" value="LuxR_C_like"/>
    <property type="match status" value="1"/>
</dbReference>
<gene>
    <name evidence="5" type="ORF">KOI35_16220</name>
</gene>
<keyword evidence="6" id="KW-1185">Reference proteome</keyword>
<evidence type="ECO:0000256" key="1">
    <source>
        <dbReference type="ARBA" id="ARBA00023125"/>
    </source>
</evidence>
<dbReference type="PROSITE" id="PS50110">
    <property type="entry name" value="RESPONSE_REGULATORY"/>
    <property type="match status" value="1"/>
</dbReference>
<evidence type="ECO:0000313" key="5">
    <source>
        <dbReference type="EMBL" id="MBU2665051.1"/>
    </source>
</evidence>